<evidence type="ECO:0000256" key="2">
    <source>
        <dbReference type="ARBA" id="ARBA00022803"/>
    </source>
</evidence>
<dbReference type="InterPro" id="IPR011990">
    <property type="entry name" value="TPR-like_helical_dom_sf"/>
</dbReference>
<feature type="transmembrane region" description="Helical" evidence="3">
    <location>
        <begin position="12"/>
        <end position="33"/>
    </location>
</feature>
<evidence type="ECO:0000313" key="5">
    <source>
        <dbReference type="Proteomes" id="UP000019482"/>
    </source>
</evidence>
<dbReference type="AlphaFoldDB" id="W6NEC5"/>
<proteinExistence type="predicted"/>
<name>W6NEC5_CLOTY</name>
<dbReference type="PANTHER" id="PTHR44943">
    <property type="entry name" value="CELLULOSE SYNTHASE OPERON PROTEIN C"/>
    <property type="match status" value="1"/>
</dbReference>
<gene>
    <name evidence="4" type="ORF">CTDIVETGP_0432</name>
</gene>
<comment type="caution">
    <text evidence="4">The sequence shown here is derived from an EMBL/GenBank/DDBJ whole genome shotgun (WGS) entry which is preliminary data.</text>
</comment>
<keyword evidence="3" id="KW-0472">Membrane</keyword>
<dbReference type="InterPro" id="IPR051685">
    <property type="entry name" value="Ycf3/AcsC/BcsC/TPR_MFPF"/>
</dbReference>
<organism evidence="4 5">
    <name type="scientific">Clostridium tyrobutyricum DIVETGP</name>
    <dbReference type="NCBI Taxonomy" id="1408889"/>
    <lineage>
        <taxon>Bacteria</taxon>
        <taxon>Bacillati</taxon>
        <taxon>Bacillota</taxon>
        <taxon>Clostridia</taxon>
        <taxon>Eubacteriales</taxon>
        <taxon>Clostridiaceae</taxon>
        <taxon>Clostridium</taxon>
    </lineage>
</organism>
<reference evidence="4 5" key="1">
    <citation type="journal article" date="2015" name="Genome Announc.">
        <title>Draft Genome Sequence of Clostridium tyrobutyricum Strain DIVETGP, Isolated from Cow's Milk for Grana Padano Production.</title>
        <authorList>
            <person name="Soggiu A."/>
            <person name="Piras C."/>
            <person name="Gaiarsa S."/>
            <person name="Sassera D."/>
            <person name="Roncada P."/>
            <person name="Bendixen E."/>
            <person name="Brasca M."/>
            <person name="Bonizzi L."/>
        </authorList>
    </citation>
    <scope>NUCLEOTIDE SEQUENCE [LARGE SCALE GENOMIC DNA]</scope>
    <source>
        <strain evidence="4 5">DIVETGP</strain>
    </source>
</reference>
<dbReference type="InterPro" id="IPR019734">
    <property type="entry name" value="TPR_rpt"/>
</dbReference>
<dbReference type="GeneID" id="29419469"/>
<keyword evidence="3" id="KW-1133">Transmembrane helix</keyword>
<keyword evidence="5" id="KW-1185">Reference proteome</keyword>
<dbReference type="SMART" id="SM00028">
    <property type="entry name" value="TPR"/>
    <property type="match status" value="3"/>
</dbReference>
<evidence type="ECO:0000256" key="1">
    <source>
        <dbReference type="ARBA" id="ARBA00022737"/>
    </source>
</evidence>
<dbReference type="RefSeq" id="WP_017753019.1">
    <property type="nucleotide sequence ID" value="NZ_CBXI010000006.1"/>
</dbReference>
<evidence type="ECO:0000313" key="4">
    <source>
        <dbReference type="EMBL" id="CDL90362.1"/>
    </source>
</evidence>
<dbReference type="EMBL" id="CBXI010000006">
    <property type="protein sequence ID" value="CDL90362.1"/>
    <property type="molecule type" value="Genomic_DNA"/>
</dbReference>
<dbReference type="PANTHER" id="PTHR44943:SF8">
    <property type="entry name" value="TPR REPEAT-CONTAINING PROTEIN MJ0263"/>
    <property type="match status" value="1"/>
</dbReference>
<keyword evidence="1" id="KW-0677">Repeat</keyword>
<dbReference type="NCBIfam" id="NF047558">
    <property type="entry name" value="TPR_END_plus"/>
    <property type="match status" value="1"/>
</dbReference>
<keyword evidence="2" id="KW-0802">TPR repeat</keyword>
<dbReference type="OrthoDB" id="1633926at2"/>
<protein>
    <submittedName>
        <fullName evidence="4">TPR-repeat-containing protein</fullName>
    </submittedName>
</protein>
<keyword evidence="3" id="KW-0812">Transmembrane</keyword>
<dbReference type="SUPFAM" id="SSF48452">
    <property type="entry name" value="TPR-like"/>
    <property type="match status" value="1"/>
</dbReference>
<dbReference type="Proteomes" id="UP000019482">
    <property type="component" value="Unassembled WGS sequence"/>
</dbReference>
<evidence type="ECO:0000256" key="3">
    <source>
        <dbReference type="SAM" id="Phobius"/>
    </source>
</evidence>
<sequence>MRFKGRFSLKTKSVIFCILSIIVIIIAVNKIIYNRKYNYNNMNSQIVKENSTTKSNLKYYENEKSKKLNQKYKEAEQMFRNKQYSDCIKKADEIITEDKNFYKAYNIKGIALSYSGNFEKGMENIDKSIALNSNYGYAKFNKALAYELYGKYDEALLWYDKNLSIEKYVWSYYGKASIYGRRGDVTNTVKYLKIALDMSPEIKDIARDEKDFDPVKNSKEFQQLIN</sequence>
<accession>W6NEC5</accession>
<dbReference type="Gene3D" id="1.25.40.10">
    <property type="entry name" value="Tetratricopeptide repeat domain"/>
    <property type="match status" value="1"/>
</dbReference>